<dbReference type="PANTHER" id="PTHR35788:SF1">
    <property type="entry name" value="EXPORTED PROTEIN"/>
    <property type="match status" value="1"/>
</dbReference>
<gene>
    <name evidence="3" type="ORF">IAB98_03675</name>
</gene>
<reference evidence="3" key="2">
    <citation type="journal article" date="2021" name="PeerJ">
        <title>Extensive microbial diversity within the chicken gut microbiome revealed by metagenomics and culture.</title>
        <authorList>
            <person name="Gilroy R."/>
            <person name="Ravi A."/>
            <person name="Getino M."/>
            <person name="Pursley I."/>
            <person name="Horton D.L."/>
            <person name="Alikhan N.F."/>
            <person name="Baker D."/>
            <person name="Gharbi K."/>
            <person name="Hall N."/>
            <person name="Watson M."/>
            <person name="Adriaenssens E.M."/>
            <person name="Foster-Nyarko E."/>
            <person name="Jarju S."/>
            <person name="Secka A."/>
            <person name="Antonio M."/>
            <person name="Oren A."/>
            <person name="Chaudhuri R.R."/>
            <person name="La Ragione R."/>
            <person name="Hildebrand F."/>
            <person name="Pallen M.J."/>
        </authorList>
    </citation>
    <scope>NUCLEOTIDE SEQUENCE</scope>
    <source>
        <strain evidence="3">ChiSxjej1B13-7041</strain>
    </source>
</reference>
<name>A0A9D1EI72_9FIRM</name>
<dbReference type="InterPro" id="IPR007391">
    <property type="entry name" value="Vancomycin_resist_VanW"/>
</dbReference>
<dbReference type="Proteomes" id="UP000886841">
    <property type="component" value="Unassembled WGS sequence"/>
</dbReference>
<reference evidence="3" key="1">
    <citation type="submission" date="2020-10" db="EMBL/GenBank/DDBJ databases">
        <authorList>
            <person name="Gilroy R."/>
        </authorList>
    </citation>
    <scope>NUCLEOTIDE SEQUENCE</scope>
    <source>
        <strain evidence="3">ChiSxjej1B13-7041</strain>
    </source>
</reference>
<dbReference type="Pfam" id="PF04294">
    <property type="entry name" value="VanW"/>
    <property type="match status" value="1"/>
</dbReference>
<evidence type="ECO:0000259" key="2">
    <source>
        <dbReference type="Pfam" id="PF12229"/>
    </source>
</evidence>
<dbReference type="Pfam" id="PF12229">
    <property type="entry name" value="PG_binding_4"/>
    <property type="match status" value="1"/>
</dbReference>
<feature type="chain" id="PRO_5038570019" evidence="1">
    <location>
        <begin position="29"/>
        <end position="481"/>
    </location>
</feature>
<feature type="domain" description="YoaR-like putative peptidoglycan binding" evidence="2">
    <location>
        <begin position="81"/>
        <end position="190"/>
    </location>
</feature>
<sequence length="481" mass="53199">MKRKINKRWLWTLLVLTLTLLGAVPAAAAEEQEQVVLQGVWLGEVEISGMTADEVEAEAEKQIERALQQGIQMQMNLHTVTINVQDLGLTVEKGDVVEEAMAYGRQGNLVRRYCQQQGLETEGYKLRLDYQVDEEKVKAAIEEKCVPYNEESVDSQLVRRSDGSFEIISGSAGSEIDVEASVQAVQEYIADTWNGLQDGAVELVINTVEDQADPEELGKVQDILGESSTEYAADAGARCKNVEAGVRKVSGTVLYPGEEFSMLEKVVPFDEENGYAKAAEYRGGKVVYDYGGGICQVSTTLYQAVLKAELEVTERYNHSMMVSYSDPGFDAAIAEGSKDFKFKNNTNAPIYIEGYTQNGVVGFRIYGQEYRDPSRTIRYYNEIISQTDPQTQLKADSEAAIGTITEENSPKTGYKAKLWKDITENGQTTTEQVNTSSYAVSNAVYLVGIKSTNTELVSKMRAAISDNSLNDVYTLKKQYGV</sequence>
<evidence type="ECO:0000313" key="3">
    <source>
        <dbReference type="EMBL" id="HIR92508.1"/>
    </source>
</evidence>
<dbReference type="PANTHER" id="PTHR35788">
    <property type="entry name" value="EXPORTED PROTEIN-RELATED"/>
    <property type="match status" value="1"/>
</dbReference>
<dbReference type="InterPro" id="IPR052913">
    <property type="entry name" value="Glycopeptide_resist_protein"/>
</dbReference>
<dbReference type="EMBL" id="DVHU01000031">
    <property type="protein sequence ID" value="HIR92508.1"/>
    <property type="molecule type" value="Genomic_DNA"/>
</dbReference>
<feature type="signal peptide" evidence="1">
    <location>
        <begin position="1"/>
        <end position="28"/>
    </location>
</feature>
<dbReference type="AlphaFoldDB" id="A0A9D1EI72"/>
<evidence type="ECO:0000256" key="1">
    <source>
        <dbReference type="SAM" id="SignalP"/>
    </source>
</evidence>
<protein>
    <submittedName>
        <fullName evidence="3">VanW family protein</fullName>
    </submittedName>
</protein>
<comment type="caution">
    <text evidence="3">The sequence shown here is derived from an EMBL/GenBank/DDBJ whole genome shotgun (WGS) entry which is preliminary data.</text>
</comment>
<dbReference type="InterPro" id="IPR022029">
    <property type="entry name" value="YoaR-like_PG-bd"/>
</dbReference>
<organism evidence="3 4">
    <name type="scientific">Candidatus Egerieimonas intestinavium</name>
    <dbReference type="NCBI Taxonomy" id="2840777"/>
    <lineage>
        <taxon>Bacteria</taxon>
        <taxon>Bacillati</taxon>
        <taxon>Bacillota</taxon>
        <taxon>Clostridia</taxon>
        <taxon>Lachnospirales</taxon>
        <taxon>Lachnospiraceae</taxon>
        <taxon>Lachnospiraceae incertae sedis</taxon>
        <taxon>Candidatus Egerieimonas</taxon>
    </lineage>
</organism>
<keyword evidence="1" id="KW-0732">Signal</keyword>
<accession>A0A9D1EI72</accession>
<proteinExistence type="predicted"/>
<evidence type="ECO:0000313" key="4">
    <source>
        <dbReference type="Proteomes" id="UP000886841"/>
    </source>
</evidence>